<keyword evidence="3" id="KW-1185">Reference proteome</keyword>
<dbReference type="RefSeq" id="WP_252854735.1">
    <property type="nucleotide sequence ID" value="NZ_JAMXLR010000076.1"/>
</dbReference>
<organism evidence="2 3">
    <name type="scientific">Aeoliella straminimaris</name>
    <dbReference type="NCBI Taxonomy" id="2954799"/>
    <lineage>
        <taxon>Bacteria</taxon>
        <taxon>Pseudomonadati</taxon>
        <taxon>Planctomycetota</taxon>
        <taxon>Planctomycetia</taxon>
        <taxon>Pirellulales</taxon>
        <taxon>Lacipirellulaceae</taxon>
        <taxon>Aeoliella</taxon>
    </lineage>
</organism>
<dbReference type="InterPro" id="IPR013424">
    <property type="entry name" value="Ice-binding_C"/>
</dbReference>
<proteinExistence type="predicted"/>
<dbReference type="EMBL" id="JAMXLR010000076">
    <property type="protein sequence ID" value="MCO6046622.1"/>
    <property type="molecule type" value="Genomic_DNA"/>
</dbReference>
<comment type="caution">
    <text evidence="2">The sequence shown here is derived from an EMBL/GenBank/DDBJ whole genome shotgun (WGS) entry which is preliminary data.</text>
</comment>
<evidence type="ECO:0000313" key="2">
    <source>
        <dbReference type="EMBL" id="MCO6046622.1"/>
    </source>
</evidence>
<dbReference type="NCBIfam" id="TIGR02595">
    <property type="entry name" value="PEP_CTERM"/>
    <property type="match status" value="1"/>
</dbReference>
<keyword evidence="1" id="KW-0732">Signal</keyword>
<dbReference type="Proteomes" id="UP001155241">
    <property type="component" value="Unassembled WGS sequence"/>
</dbReference>
<feature type="chain" id="PRO_5040872743" evidence="1">
    <location>
        <begin position="19"/>
        <end position="274"/>
    </location>
</feature>
<evidence type="ECO:0000256" key="1">
    <source>
        <dbReference type="SAM" id="SignalP"/>
    </source>
</evidence>
<gene>
    <name evidence="2" type="ORF">NG895_22215</name>
</gene>
<sequence length="274" mass="27866">MKWVQTSLVILAATSVVAMESGATTIYAVNDVGFVKRYTGIDAGTNPITGGNFASGAGVQVATIPGYGEYQGMTYVPGGSVLGVNPSGDVVQWSNVKQWLANATPTTLAADVFADKTNGNGAAGGGGAGTIHGLSYDGNTGGFYVTLEAADDSDGDIREYASLADLLTDTGVSSAASYGGNLLNFYYPDEDAPGTAGAPNDIPGANYFQIGGNGTIEGHQTLADYIASPGNRTFDLQPFGAGLRVAFAVPEPSSVVLSILAVGGLLFVRKRASV</sequence>
<reference evidence="2" key="1">
    <citation type="submission" date="2022-06" db="EMBL/GenBank/DDBJ databases">
        <title>Aeoliella straminimaris, a novel planctomycete from sediments.</title>
        <authorList>
            <person name="Vitorino I.R."/>
            <person name="Lage O.M."/>
        </authorList>
    </citation>
    <scope>NUCLEOTIDE SEQUENCE</scope>
    <source>
        <strain evidence="2">ICT_H6.2</strain>
    </source>
</reference>
<name>A0A9X2FCP2_9BACT</name>
<feature type="signal peptide" evidence="1">
    <location>
        <begin position="1"/>
        <end position="18"/>
    </location>
</feature>
<protein>
    <submittedName>
        <fullName evidence="2">PEP-CTERM sorting domain-containing protein</fullName>
    </submittedName>
</protein>
<evidence type="ECO:0000313" key="3">
    <source>
        <dbReference type="Proteomes" id="UP001155241"/>
    </source>
</evidence>
<accession>A0A9X2FCP2</accession>
<dbReference type="AlphaFoldDB" id="A0A9X2FCP2"/>